<gene>
    <name evidence="2" type="ORF">BEN51_09550</name>
</gene>
<name>A0A343JDV9_9CLOT</name>
<dbReference type="InterPro" id="IPR010776">
    <property type="entry name" value="Hop2_WH_dom"/>
</dbReference>
<evidence type="ECO:0000313" key="2">
    <source>
        <dbReference type="EMBL" id="ASW43717.1"/>
    </source>
</evidence>
<accession>A0A343JDV9</accession>
<dbReference type="SUPFAM" id="SSF46785">
    <property type="entry name" value="Winged helix' DNA-binding domain"/>
    <property type="match status" value="1"/>
</dbReference>
<evidence type="ECO:0000259" key="1">
    <source>
        <dbReference type="Pfam" id="PF07106"/>
    </source>
</evidence>
<dbReference type="Gene3D" id="1.10.10.10">
    <property type="entry name" value="Winged helix-like DNA-binding domain superfamily/Winged helix DNA-binding domain"/>
    <property type="match status" value="1"/>
</dbReference>
<sequence length="60" mass="7100">MENYDVVLDYFVKNDKPLNATAVSEGTGIDKKEVSKIMDKLKKEEKIYSPKRCYWQIKRD</sequence>
<protein>
    <submittedName>
        <fullName evidence="2">MarR family transcriptional regulator</fullName>
    </submittedName>
</protein>
<dbReference type="InterPro" id="IPR036388">
    <property type="entry name" value="WH-like_DNA-bd_sf"/>
</dbReference>
<dbReference type="EMBL" id="CP016786">
    <property type="protein sequence ID" value="ASW43717.1"/>
    <property type="molecule type" value="Genomic_DNA"/>
</dbReference>
<reference evidence="2 3" key="1">
    <citation type="submission" date="2016-08" db="EMBL/GenBank/DDBJ databases">
        <title>Complete Genome Sequence Of The Indigo Reducing Clostridium isatidis DSM15098.</title>
        <authorList>
            <person name="Little G.T."/>
            <person name="Minton N.P."/>
        </authorList>
    </citation>
    <scope>NUCLEOTIDE SEQUENCE [LARGE SCALE GENOMIC DNA]</scope>
    <source>
        <strain evidence="2 3">DSM 15098</strain>
    </source>
</reference>
<dbReference type="OrthoDB" id="15623at2"/>
<proteinExistence type="predicted"/>
<feature type="domain" description="Homologous-pairing protein 2 winged helix" evidence="1">
    <location>
        <begin position="4"/>
        <end position="48"/>
    </location>
</feature>
<organism evidence="2 3">
    <name type="scientific">Clostridium isatidis</name>
    <dbReference type="NCBI Taxonomy" id="182773"/>
    <lineage>
        <taxon>Bacteria</taxon>
        <taxon>Bacillati</taxon>
        <taxon>Bacillota</taxon>
        <taxon>Clostridia</taxon>
        <taxon>Eubacteriales</taxon>
        <taxon>Clostridiaceae</taxon>
        <taxon>Clostridium</taxon>
    </lineage>
</organism>
<dbReference type="RefSeq" id="WP_119865851.1">
    <property type="nucleotide sequence ID" value="NZ_CP016786.1"/>
</dbReference>
<evidence type="ECO:0000313" key="3">
    <source>
        <dbReference type="Proteomes" id="UP000264883"/>
    </source>
</evidence>
<dbReference type="AlphaFoldDB" id="A0A343JDV9"/>
<dbReference type="Pfam" id="PF07106">
    <property type="entry name" value="WHD_TBPIP"/>
    <property type="match status" value="1"/>
</dbReference>
<dbReference type="KEGG" id="cia:BEN51_09550"/>
<keyword evidence="3" id="KW-1185">Reference proteome</keyword>
<dbReference type="InterPro" id="IPR036390">
    <property type="entry name" value="WH_DNA-bd_sf"/>
</dbReference>
<dbReference type="Proteomes" id="UP000264883">
    <property type="component" value="Chromosome"/>
</dbReference>